<keyword evidence="9 13" id="KW-0472">Membrane</keyword>
<dbReference type="GO" id="GO:0005509">
    <property type="term" value="F:calcium ion binding"/>
    <property type="evidence" value="ECO:0007669"/>
    <property type="project" value="InterPro"/>
</dbReference>
<dbReference type="InterPro" id="IPR044202">
    <property type="entry name" value="LETM1/MDM38-like"/>
</dbReference>
<dbReference type="GO" id="GO:0005743">
    <property type="term" value="C:mitochondrial inner membrane"/>
    <property type="evidence" value="ECO:0007669"/>
    <property type="project" value="UniProtKB-SubCell"/>
</dbReference>
<feature type="transmembrane region" description="Helical" evidence="13">
    <location>
        <begin position="124"/>
        <end position="147"/>
    </location>
</feature>
<name>A0A409YKB0_9AGAR</name>
<gene>
    <name evidence="16" type="ORF">CVT24_007005</name>
</gene>
<keyword evidence="7 13" id="KW-1133">Transmembrane helix</keyword>
<evidence type="ECO:0000313" key="17">
    <source>
        <dbReference type="Proteomes" id="UP000284842"/>
    </source>
</evidence>
<reference evidence="16 17" key="1">
    <citation type="journal article" date="2018" name="Evol. Lett.">
        <title>Horizontal gene cluster transfer increased hallucinogenic mushroom diversity.</title>
        <authorList>
            <person name="Reynolds H.T."/>
            <person name="Vijayakumar V."/>
            <person name="Gluck-Thaler E."/>
            <person name="Korotkin H.B."/>
            <person name="Matheny P.B."/>
            <person name="Slot J.C."/>
        </authorList>
    </citation>
    <scope>NUCLEOTIDE SEQUENCE [LARGE SCALE GENOMIC DNA]</scope>
    <source>
        <strain evidence="16 17">2629</strain>
    </source>
</reference>
<dbReference type="Gene3D" id="1.10.238.10">
    <property type="entry name" value="EF-hand"/>
    <property type="match status" value="1"/>
</dbReference>
<evidence type="ECO:0000256" key="7">
    <source>
        <dbReference type="ARBA" id="ARBA00022989"/>
    </source>
</evidence>
<dbReference type="PROSITE" id="PS51758">
    <property type="entry name" value="LETM1_RBD"/>
    <property type="match status" value="1"/>
</dbReference>
<dbReference type="PANTHER" id="PTHR14009">
    <property type="entry name" value="LEUCINE ZIPPER-EF-HAND CONTAINING TRANSMEMBRANE PROTEIN"/>
    <property type="match status" value="1"/>
</dbReference>
<keyword evidence="6" id="KW-0999">Mitochondrion inner membrane</keyword>
<feature type="domain" description="EF-hand" evidence="14">
    <location>
        <begin position="548"/>
        <end position="583"/>
    </location>
</feature>
<evidence type="ECO:0000256" key="9">
    <source>
        <dbReference type="ARBA" id="ARBA00023136"/>
    </source>
</evidence>
<comment type="similarity">
    <text evidence="2">Belongs to the LETM1 family.</text>
</comment>
<dbReference type="InterPro" id="IPR002048">
    <property type="entry name" value="EF_hand_dom"/>
</dbReference>
<dbReference type="InParanoid" id="A0A409YKB0"/>
<keyword evidence="4" id="KW-0813">Transport</keyword>
<evidence type="ECO:0000256" key="12">
    <source>
        <dbReference type="SAM" id="MobiDB-lite"/>
    </source>
</evidence>
<evidence type="ECO:0000256" key="8">
    <source>
        <dbReference type="ARBA" id="ARBA00023128"/>
    </source>
</evidence>
<feature type="compositionally biased region" description="Low complexity" evidence="12">
    <location>
        <begin position="36"/>
        <end position="51"/>
    </location>
</feature>
<evidence type="ECO:0000256" key="4">
    <source>
        <dbReference type="ARBA" id="ARBA00022449"/>
    </source>
</evidence>
<dbReference type="STRING" id="181874.A0A409YKB0"/>
<dbReference type="FunCoup" id="A0A409YKB0">
    <property type="interactions" value="306"/>
</dbReference>
<keyword evidence="4" id="KW-0050">Antiport</keyword>
<feature type="compositionally biased region" description="Basic and acidic residues" evidence="12">
    <location>
        <begin position="406"/>
        <end position="417"/>
    </location>
</feature>
<dbReference type="Proteomes" id="UP000284842">
    <property type="component" value="Unassembled WGS sequence"/>
</dbReference>
<dbReference type="Pfam" id="PF07766">
    <property type="entry name" value="LETM1_RBD"/>
    <property type="match status" value="1"/>
</dbReference>
<comment type="caution">
    <text evidence="16">The sequence shown here is derived from an EMBL/GenBank/DDBJ whole genome shotgun (WGS) entry which is preliminary data.</text>
</comment>
<dbReference type="GO" id="GO:0015297">
    <property type="term" value="F:antiporter activity"/>
    <property type="evidence" value="ECO:0007669"/>
    <property type="project" value="UniProtKB-KW"/>
</dbReference>
<dbReference type="InterPro" id="IPR033122">
    <property type="entry name" value="LETM1-like_RBD"/>
</dbReference>
<evidence type="ECO:0000256" key="2">
    <source>
        <dbReference type="ARBA" id="ARBA00009584"/>
    </source>
</evidence>
<dbReference type="InterPro" id="IPR011992">
    <property type="entry name" value="EF-hand-dom_pair"/>
</dbReference>
<evidence type="ECO:0000256" key="6">
    <source>
        <dbReference type="ARBA" id="ARBA00022792"/>
    </source>
</evidence>
<evidence type="ECO:0000256" key="13">
    <source>
        <dbReference type="SAM" id="Phobius"/>
    </source>
</evidence>
<feature type="domain" description="Letm1 RBD" evidence="15">
    <location>
        <begin position="170"/>
        <end position="364"/>
    </location>
</feature>
<evidence type="ECO:0000256" key="11">
    <source>
        <dbReference type="PROSITE-ProRule" id="PRU01094"/>
    </source>
</evidence>
<feature type="region of interest" description="Disordered" evidence="12">
    <location>
        <begin position="33"/>
        <end position="66"/>
    </location>
</feature>
<dbReference type="PANTHER" id="PTHR14009:SF1">
    <property type="entry name" value="MITOCHONDRIAL PROTON_CALCIUM EXCHANGER PROTEIN"/>
    <property type="match status" value="1"/>
</dbReference>
<dbReference type="OrthoDB" id="275278at2759"/>
<comment type="subcellular location">
    <subcellularLocation>
        <location evidence="1">Mitochondrion inner membrane</location>
        <topology evidence="1">Single-pass membrane protein</topology>
    </subcellularLocation>
</comment>
<evidence type="ECO:0000256" key="10">
    <source>
        <dbReference type="ARBA" id="ARBA00031360"/>
    </source>
</evidence>
<evidence type="ECO:0000256" key="3">
    <source>
        <dbReference type="ARBA" id="ARBA00020557"/>
    </source>
</evidence>
<proteinExistence type="inferred from homology"/>
<protein>
    <recommendedName>
        <fullName evidence="3">Mitochondrial proton/calcium exchanger protein</fullName>
    </recommendedName>
    <alternativeName>
        <fullName evidence="10">Leucine zipper-EF-hand-containing transmembrane protein 1</fullName>
    </alternativeName>
</protein>
<evidence type="ECO:0000256" key="1">
    <source>
        <dbReference type="ARBA" id="ARBA00004434"/>
    </source>
</evidence>
<evidence type="ECO:0000259" key="15">
    <source>
        <dbReference type="PROSITE" id="PS51758"/>
    </source>
</evidence>
<keyword evidence="17" id="KW-1185">Reference proteome</keyword>
<dbReference type="AlphaFoldDB" id="A0A409YKB0"/>
<sequence>MSLWLPRSSTILIARSIRITRVRNPQRLLLPYRQISTPSSSSSSSSPTSTPLTDSNKPSPPEKVEPLSTRVWKKVKHEAQHYWHGSKLLVSEVRISSGLQWKILQGGTLTRRERRQLKRTTQDLLRLVPFAVFIVVPFMELLLPVALKLFPNMLPSTFEDKFAAEEKQRKLLRVRLDMAKFLQETLRESGLKANAHILGSDAFKEFFRKASESPSAADIINVARLFDDDLTLDNLSRPQLVSMSRYMGLNAFGTDNFLRGAIRARLLHLRRDDQLINAEGVDSLSTSELQAACQSRGIRTSGVSPARLREELAMWINLHLHNRVSGVLLVLGRAFNFDMRPKDDEDGKTAVISSLESVLCGLPDNLLNEAELEVDSDKASYKQKLEVLQQQQELIDDEAEQEQKEEDARRAKREADEMEARLAQSLLPDSELIPEASAVEPDSARMTTEQLNELADALMVLSSKSSVLKERDELHALMEENLQAEEDPKSPSGALTKRIRSMLTKIDQQLQEYDARVGSSLQLISADAQGRISVQDLEKALAVIRHKPDDEVSQAVIQKLDVDQDGFVELEHVLGLVKEEGLGILLDDEAQSIIGQGNELKNSKPRKEDIVQE</sequence>
<keyword evidence="5 13" id="KW-0812">Transmembrane</keyword>
<organism evidence="16 17">
    <name type="scientific">Panaeolus cyanescens</name>
    <dbReference type="NCBI Taxonomy" id="181874"/>
    <lineage>
        <taxon>Eukaryota</taxon>
        <taxon>Fungi</taxon>
        <taxon>Dikarya</taxon>
        <taxon>Basidiomycota</taxon>
        <taxon>Agaricomycotina</taxon>
        <taxon>Agaricomycetes</taxon>
        <taxon>Agaricomycetidae</taxon>
        <taxon>Agaricales</taxon>
        <taxon>Agaricineae</taxon>
        <taxon>Galeropsidaceae</taxon>
        <taxon>Panaeolus</taxon>
    </lineage>
</organism>
<evidence type="ECO:0000259" key="14">
    <source>
        <dbReference type="PROSITE" id="PS50222"/>
    </source>
</evidence>
<dbReference type="EMBL" id="NHTK01001058">
    <property type="protein sequence ID" value="PPR03519.1"/>
    <property type="molecule type" value="Genomic_DNA"/>
</dbReference>
<keyword evidence="8 11" id="KW-0496">Mitochondrion</keyword>
<evidence type="ECO:0000256" key="5">
    <source>
        <dbReference type="ARBA" id="ARBA00022692"/>
    </source>
</evidence>
<accession>A0A409YKB0</accession>
<evidence type="ECO:0000313" key="16">
    <source>
        <dbReference type="EMBL" id="PPR03519.1"/>
    </source>
</evidence>
<feature type="region of interest" description="Disordered" evidence="12">
    <location>
        <begin position="397"/>
        <end position="417"/>
    </location>
</feature>
<dbReference type="PROSITE" id="PS50222">
    <property type="entry name" value="EF_HAND_2"/>
    <property type="match status" value="1"/>
</dbReference>
<dbReference type="GO" id="GO:0030003">
    <property type="term" value="P:intracellular monoatomic cation homeostasis"/>
    <property type="evidence" value="ECO:0007669"/>
    <property type="project" value="TreeGrafter"/>
</dbReference>
<dbReference type="SUPFAM" id="SSF47473">
    <property type="entry name" value="EF-hand"/>
    <property type="match status" value="1"/>
</dbReference>
<dbReference type="GO" id="GO:0043022">
    <property type="term" value="F:ribosome binding"/>
    <property type="evidence" value="ECO:0007669"/>
    <property type="project" value="InterPro"/>
</dbReference>